<evidence type="ECO:0000256" key="8">
    <source>
        <dbReference type="SAM" id="MobiDB-lite"/>
    </source>
</evidence>
<evidence type="ECO:0000313" key="11">
    <source>
        <dbReference type="Proteomes" id="UP000003181"/>
    </source>
</evidence>
<keyword evidence="4" id="KW-0677">Repeat</keyword>
<feature type="compositionally biased region" description="Basic and acidic residues" evidence="8">
    <location>
        <begin position="64"/>
        <end position="116"/>
    </location>
</feature>
<comment type="subcellular location">
    <subcellularLocation>
        <location evidence="1">Cell membrane</location>
        <topology evidence="1">Lipid-anchor</topology>
    </subcellularLocation>
</comment>
<evidence type="ECO:0008006" key="12">
    <source>
        <dbReference type="Google" id="ProtNLM"/>
    </source>
</evidence>
<feature type="region of interest" description="Disordered" evidence="8">
    <location>
        <begin position="31"/>
        <end position="139"/>
    </location>
</feature>
<keyword evidence="2" id="KW-1003">Cell membrane</keyword>
<evidence type="ECO:0000256" key="5">
    <source>
        <dbReference type="ARBA" id="ARBA00023136"/>
    </source>
</evidence>
<evidence type="ECO:0000256" key="2">
    <source>
        <dbReference type="ARBA" id="ARBA00022475"/>
    </source>
</evidence>
<keyword evidence="3 9" id="KW-0732">Signal</keyword>
<name>I5D5U0_MYCAA</name>
<dbReference type="PROSITE" id="PS51257">
    <property type="entry name" value="PROKAR_LIPOPROTEIN"/>
    <property type="match status" value="1"/>
</dbReference>
<organism evidence="10 11">
    <name type="scientific">Mycoplasmopsis agalactiae 14628</name>
    <dbReference type="NCBI Taxonomy" id="1110504"/>
    <lineage>
        <taxon>Bacteria</taxon>
        <taxon>Bacillati</taxon>
        <taxon>Mycoplasmatota</taxon>
        <taxon>Mycoplasmoidales</taxon>
        <taxon>Metamycoplasmataceae</taxon>
        <taxon>Mycoplasmopsis</taxon>
    </lineage>
</organism>
<evidence type="ECO:0000256" key="3">
    <source>
        <dbReference type="ARBA" id="ARBA00022729"/>
    </source>
</evidence>
<sequence length="229" mass="26292">MKKAKFILGALVPISTIPFIAASCNEIELGKTEANKQDENNNKTVKKVEKTESHNLTSSSNIELEDKKENETIEKDKSSTNPEKTETPEAPKTKEKKLKEDKSKEKAKKEEKKNEEDPNDDISLFDFNNSSKTDKKPEDNTEILDKETLAGYKLEINSEIGELEKEVTNYNGFIKNELKSQFMELKGKLVKLLEDAKTEKNIEKIINLFDFFNDQFEGYNIKIESMKKK</sequence>
<dbReference type="OrthoDB" id="9992103at2"/>
<comment type="caution">
    <text evidence="10">The sequence shown here is derived from an EMBL/GenBank/DDBJ whole genome shotgun (WGS) entry which is preliminary data.</text>
</comment>
<dbReference type="STRING" id="1110504.MAGb_6910"/>
<keyword evidence="7" id="KW-0449">Lipoprotein</keyword>
<evidence type="ECO:0000313" key="10">
    <source>
        <dbReference type="EMBL" id="EIN15049.1"/>
    </source>
</evidence>
<dbReference type="Proteomes" id="UP000003181">
    <property type="component" value="Unassembled WGS sequence"/>
</dbReference>
<evidence type="ECO:0000256" key="1">
    <source>
        <dbReference type="ARBA" id="ARBA00004193"/>
    </source>
</evidence>
<evidence type="ECO:0000256" key="9">
    <source>
        <dbReference type="SAM" id="SignalP"/>
    </source>
</evidence>
<dbReference type="NCBIfam" id="NF033817">
    <property type="entry name" value="Mplas_variab_LP"/>
    <property type="match status" value="1"/>
</dbReference>
<gene>
    <name evidence="10" type="ORF">MAGb_6910</name>
</gene>
<evidence type="ECO:0000256" key="6">
    <source>
        <dbReference type="ARBA" id="ARBA00023139"/>
    </source>
</evidence>
<proteinExistence type="predicted"/>
<evidence type="ECO:0000256" key="7">
    <source>
        <dbReference type="ARBA" id="ARBA00023288"/>
    </source>
</evidence>
<evidence type="ECO:0000256" key="4">
    <source>
        <dbReference type="ARBA" id="ARBA00022737"/>
    </source>
</evidence>
<feature type="chain" id="PRO_5003700934" description="Lipoprotein" evidence="9">
    <location>
        <begin position="22"/>
        <end position="229"/>
    </location>
</feature>
<dbReference type="AlphaFoldDB" id="I5D5U0"/>
<keyword evidence="5" id="KW-0472">Membrane</keyword>
<protein>
    <recommendedName>
        <fullName evidence="12">Lipoprotein</fullName>
    </recommendedName>
</protein>
<dbReference type="EMBL" id="AJPR01000011">
    <property type="protein sequence ID" value="EIN15049.1"/>
    <property type="molecule type" value="Genomic_DNA"/>
</dbReference>
<keyword evidence="6" id="KW-0564">Palmitate</keyword>
<dbReference type="GO" id="GO:0005886">
    <property type="term" value="C:plasma membrane"/>
    <property type="evidence" value="ECO:0007669"/>
    <property type="project" value="UniProtKB-SubCell"/>
</dbReference>
<feature type="compositionally biased region" description="Basic and acidic residues" evidence="8">
    <location>
        <begin position="31"/>
        <end position="53"/>
    </location>
</feature>
<reference evidence="10 11" key="1">
    <citation type="journal article" date="2012" name="Appl. Environ. Microbiol.">
        <title>Emergence of Atypical Mycoplasma agalactiae Strains Harboring a New Prophage and Associated with an Alpine Wild Ungulate Mortality Episode.</title>
        <authorList>
            <person name="Tardy F."/>
            <person name="Baranowski E."/>
            <person name="Nouvel L.X."/>
            <person name="Mick V."/>
            <person name="Manso-Silvan L."/>
            <person name="Thiaucourt F."/>
            <person name="Thebault P."/>
            <person name="Breton M."/>
            <person name="Sirand-Pugnet P."/>
            <person name="Blanchard A."/>
            <person name="Garnier A."/>
            <person name="Gibert P."/>
            <person name="Game Y."/>
            <person name="Poumarat F."/>
            <person name="Citti C."/>
        </authorList>
    </citation>
    <scope>NUCLEOTIDE SEQUENCE [LARGE SCALE GENOMIC DNA]</scope>
    <source>
        <strain evidence="10 11">14628</strain>
    </source>
</reference>
<accession>I5D5U0</accession>
<dbReference type="PATRIC" id="fig|1110504.5.peg.671"/>
<dbReference type="InterPro" id="IPR049890">
    <property type="entry name" value="VlpA-F-like_signal"/>
</dbReference>
<dbReference type="RefSeq" id="WP_004024403.1">
    <property type="nucleotide sequence ID" value="NZ_AJPR01000011.1"/>
</dbReference>
<feature type="signal peptide" evidence="9">
    <location>
        <begin position="1"/>
        <end position="21"/>
    </location>
</feature>